<protein>
    <submittedName>
        <fullName evidence="2">Putative membrane protein</fullName>
    </submittedName>
</protein>
<dbReference type="GeneID" id="93205999"/>
<gene>
    <name evidence="2" type="ORF">BN112_3750</name>
</gene>
<keyword evidence="1" id="KW-0812">Transmembrane</keyword>
<name>A0A0C6PBH5_BORBO</name>
<accession>A0A0C6PBH5</accession>
<evidence type="ECO:0000313" key="2">
    <source>
        <dbReference type="EMBL" id="CCJ55664.1"/>
    </source>
</evidence>
<evidence type="ECO:0000313" key="3">
    <source>
        <dbReference type="Proteomes" id="UP000007564"/>
    </source>
</evidence>
<reference evidence="2 3" key="1">
    <citation type="journal article" date="2012" name="BMC Genomics">
        <title>Comparative genomics of the classical Bordetella subspecies: the evolution and exchange of virulence-associated diversity amongst closely related pathogens.</title>
        <authorList>
            <person name="Park J."/>
            <person name="Zhang Y."/>
            <person name="Buboltz A.M."/>
            <person name="Zhang X."/>
            <person name="Schuster S.C."/>
            <person name="Ahuja U."/>
            <person name="Liu M."/>
            <person name="Miller J.F."/>
            <person name="Sebaihia M."/>
            <person name="Bentley S.D."/>
            <person name="Parkhill J."/>
            <person name="Harvill E.T."/>
        </authorList>
    </citation>
    <scope>NUCLEOTIDE SEQUENCE [LARGE SCALE GENOMIC DNA]</scope>
    <source>
        <strain evidence="2 3">253</strain>
    </source>
</reference>
<sequence>MRDTLSHPLLPQAGAQGAAPCRWSLRRSSVAPAQFMAGMGIMAAIAVLVGLAGAAYGLWAITAWCVVELAFIALAGWHFARHARDGEDIELRADGTLVVEVHDGERVSRHVFDRGRARVIRHRAWSAADESLWLHCGRRQVRLARYLDRRRTCAFETDIRQALGTGPSRAPRLGAADTLFE</sequence>
<keyword evidence="1" id="KW-0472">Membrane</keyword>
<dbReference type="HOGENOM" id="CLU_1485979_0_0_4"/>
<dbReference type="AlphaFoldDB" id="A0A0C6PBH5"/>
<dbReference type="RefSeq" id="WP_003815472.1">
    <property type="nucleotide sequence ID" value="NC_019382.1"/>
</dbReference>
<organism evidence="2 3">
    <name type="scientific">Bordetella bronchiseptica 253</name>
    <dbReference type="NCBI Taxonomy" id="568707"/>
    <lineage>
        <taxon>Bacteria</taxon>
        <taxon>Pseudomonadati</taxon>
        <taxon>Pseudomonadota</taxon>
        <taxon>Betaproteobacteria</taxon>
        <taxon>Burkholderiales</taxon>
        <taxon>Alcaligenaceae</taxon>
        <taxon>Bordetella</taxon>
    </lineage>
</organism>
<keyword evidence="1" id="KW-1133">Transmembrane helix</keyword>
<dbReference type="EMBL" id="HE965806">
    <property type="protein sequence ID" value="CCJ55664.1"/>
    <property type="molecule type" value="Genomic_DNA"/>
</dbReference>
<dbReference type="KEGG" id="bbh:BN112_3750"/>
<dbReference type="InterPro" id="IPR019253">
    <property type="entry name" value="DUF2244_TM"/>
</dbReference>
<evidence type="ECO:0000256" key="1">
    <source>
        <dbReference type="SAM" id="Phobius"/>
    </source>
</evidence>
<feature type="transmembrane region" description="Helical" evidence="1">
    <location>
        <begin position="35"/>
        <end position="55"/>
    </location>
</feature>
<dbReference type="Proteomes" id="UP000007564">
    <property type="component" value="Chromosome"/>
</dbReference>
<feature type="transmembrane region" description="Helical" evidence="1">
    <location>
        <begin position="61"/>
        <end position="80"/>
    </location>
</feature>
<proteinExistence type="predicted"/>
<dbReference type="OrthoDB" id="9091577at2"/>
<dbReference type="Pfam" id="PF10003">
    <property type="entry name" value="DUF2244"/>
    <property type="match status" value="1"/>
</dbReference>